<evidence type="ECO:0000259" key="17">
    <source>
        <dbReference type="Pfam" id="PF13476"/>
    </source>
</evidence>
<evidence type="ECO:0000256" key="10">
    <source>
        <dbReference type="ARBA" id="ARBA00022833"/>
    </source>
</evidence>
<feature type="coiled-coil region" evidence="15">
    <location>
        <begin position="512"/>
        <end position="641"/>
    </location>
</feature>
<dbReference type="Pfam" id="PF13476">
    <property type="entry name" value="AAA_23"/>
    <property type="match status" value="1"/>
</dbReference>
<feature type="compositionally biased region" description="Basic and acidic residues" evidence="16">
    <location>
        <begin position="1061"/>
        <end position="1073"/>
    </location>
</feature>
<comment type="caution">
    <text evidence="18">The sequence shown here is derived from an EMBL/GenBank/DDBJ whole genome shotgun (WGS) entry which is preliminary data.</text>
</comment>
<feature type="coiled-coil region" evidence="15">
    <location>
        <begin position="412"/>
        <end position="439"/>
    </location>
</feature>
<name>A0A642V9D3_9ASCO</name>
<evidence type="ECO:0000256" key="3">
    <source>
        <dbReference type="ARBA" id="ARBA00004286"/>
    </source>
</evidence>
<dbReference type="SUPFAM" id="SSF52540">
    <property type="entry name" value="P-loop containing nucleoside triphosphate hydrolases"/>
    <property type="match status" value="2"/>
</dbReference>
<dbReference type="GO" id="GO:0051880">
    <property type="term" value="F:G-quadruplex DNA binding"/>
    <property type="evidence" value="ECO:0007669"/>
    <property type="project" value="TreeGrafter"/>
</dbReference>
<evidence type="ECO:0000256" key="2">
    <source>
        <dbReference type="ARBA" id="ARBA00004123"/>
    </source>
</evidence>
<dbReference type="GO" id="GO:0000722">
    <property type="term" value="P:telomere maintenance via recombination"/>
    <property type="evidence" value="ECO:0007669"/>
    <property type="project" value="TreeGrafter"/>
</dbReference>
<comment type="similarity">
    <text evidence="4">Belongs to the SMC family. RAD50 subfamily.</text>
</comment>
<dbReference type="GO" id="GO:0016887">
    <property type="term" value="F:ATP hydrolysis activity"/>
    <property type="evidence" value="ECO:0007669"/>
    <property type="project" value="InterPro"/>
</dbReference>
<evidence type="ECO:0000256" key="12">
    <source>
        <dbReference type="ARBA" id="ARBA00023204"/>
    </source>
</evidence>
<evidence type="ECO:0000256" key="9">
    <source>
        <dbReference type="ARBA" id="ARBA00022801"/>
    </source>
</evidence>
<dbReference type="Gene3D" id="1.10.287.1490">
    <property type="match status" value="1"/>
</dbReference>
<evidence type="ECO:0000256" key="5">
    <source>
        <dbReference type="ARBA" id="ARBA00017893"/>
    </source>
</evidence>
<dbReference type="GO" id="GO:0003691">
    <property type="term" value="F:double-stranded telomeric DNA binding"/>
    <property type="evidence" value="ECO:0007669"/>
    <property type="project" value="TreeGrafter"/>
</dbReference>
<dbReference type="PANTHER" id="PTHR18867:SF12">
    <property type="entry name" value="DNA REPAIR PROTEIN RAD50"/>
    <property type="match status" value="1"/>
</dbReference>
<dbReference type="GO" id="GO:0007004">
    <property type="term" value="P:telomere maintenance via telomerase"/>
    <property type="evidence" value="ECO:0007669"/>
    <property type="project" value="TreeGrafter"/>
</dbReference>
<sequence>MRAWFRSSIFKLSIQGIRSFDNAERQSIQFGTPLTLIVGQNGTGKTTIIECLRYATTGDLPPNSKGGAFIHDPKISAEKEVLAQVKLAFISTNGTQMICTRSMQLTIKKTARTFKTLEGQLMAIKGKERETVSSRCAELDQQMPLYLGASKAVLDYVIFCHQEDSLWPLAEPSTVKKRFDEIFEATKFTKALDNIKALRKEYATDIKLQEKETQHLKVEKERADKAEKKAAGLKREIERYKEDTEVLQTEIDQVNAESTRLFESNREFQNILYKIQNLRHNRGTIEDNIKRVSQGLDKRPESNEELQSLLDNFESRTEERKSKIEDLQDQVDSERINIKEYRQKYNQAILTEGQLKAKQQTYNEQVERRNKFIRESVKSFDLVGFGDLDSDLTEVGSSSVHAQFQSQLKDLLSDVNVRLEREKNNAKSVENDFNKGLQEATTKRLREENTRSNAKEIVRKTGQEIQDLKTDIDSVATDEGTLSYEKSLLTELEQKMKESKSALESFDYDGEISKLNKQVSDIENEVDELNKQLAISNQRSEERAKLSLLNSDLKRKESALQELVDKYTSAYKSVIGEDSIDPATMEGSVAKALKDAQSEVDELNEEATSTEKQMLQIDNELTMEQNSRERKEENVKNHKSEILSKLNLTSISDYPSKVKECEERYYKALEDLSMGSSNSKLYENSIKVANKKNSCMHCRREFNDEEEKAGFIELMKSWLSSQTHGGTDSMQARVNRADQELKACHEMGSLVEEVSKLTDTEIPQISGNIRELQQQRDSISQALDEVREKQERAKDKLSNVESLKRPTNDISRYKREISDLERQVSEISEEVGDTMPGAVDNRSTADIHKDITTRNEESKGHKKRLATLTEEREKHRSSVSYYQNKIGSKQLDINKLEHALNDKTNKEKQVGYLKERVANAKKEINEANTKLEGIIEEEKSIRERMAQELRSCEQKIQSINDKYTSVHKAIKDYDSLSEDIKQYENENRGVSKLEKCRMEVEDYSDRIQRAEERIESYTGKINEEEKALLDMKSHERNLRDNLELRRLEKELADTEESISELEAKNAEHERDRFEEESEKLRKKLARLNSEYSSKVGEIKQMGDQVRQVEDEIETEYKTVKDDYQKALIKLRTTTIANEDLGKYSKALDSAIMKYHSLKMEEINSIIDELWKKTYTGTDIDTIIIRSDQENSRGNRTYNYRVCMVKQDVELDMRGRCSAGQKVLASIIIRLALSECFGVSCGLIALDEPTTNLDAPNIESLARSLSSIIELRRSQKNFQLIVITHDEQFLAHMNASAHADHFYRVFRNSRQFSQIQRVPISRVVE</sequence>
<evidence type="ECO:0000256" key="16">
    <source>
        <dbReference type="SAM" id="MobiDB-lite"/>
    </source>
</evidence>
<comment type="subcellular location">
    <subcellularLocation>
        <location evidence="3">Chromosome</location>
    </subcellularLocation>
    <subcellularLocation>
        <location evidence="2">Nucleus</location>
    </subcellularLocation>
</comment>
<dbReference type="NCBIfam" id="TIGR00606">
    <property type="entry name" value="rad50"/>
    <property type="match status" value="1"/>
</dbReference>
<dbReference type="GO" id="GO:0000794">
    <property type="term" value="C:condensed nuclear chromosome"/>
    <property type="evidence" value="ECO:0007669"/>
    <property type="project" value="TreeGrafter"/>
</dbReference>
<feature type="coiled-coil region" evidence="15">
    <location>
        <begin position="310"/>
        <end position="344"/>
    </location>
</feature>
<evidence type="ECO:0000313" key="18">
    <source>
        <dbReference type="EMBL" id="KAA8916742.1"/>
    </source>
</evidence>
<dbReference type="GO" id="GO:0046872">
    <property type="term" value="F:metal ion binding"/>
    <property type="evidence" value="ECO:0007669"/>
    <property type="project" value="UniProtKB-KW"/>
</dbReference>
<accession>A0A642V9D3</accession>
<keyword evidence="11 15" id="KW-0175">Coiled coil</keyword>
<proteinExistence type="inferred from homology"/>
<dbReference type="Pfam" id="PF13558">
    <property type="entry name" value="SbcC_Walker_B"/>
    <property type="match status" value="1"/>
</dbReference>
<dbReference type="PANTHER" id="PTHR18867">
    <property type="entry name" value="RAD50"/>
    <property type="match status" value="1"/>
</dbReference>
<dbReference type="InterPro" id="IPR038729">
    <property type="entry name" value="Rad50/SbcC_AAA"/>
</dbReference>
<feature type="coiled-coil region" evidence="15">
    <location>
        <begin position="769"/>
        <end position="830"/>
    </location>
</feature>
<evidence type="ECO:0000256" key="11">
    <source>
        <dbReference type="ARBA" id="ARBA00023054"/>
    </source>
</evidence>
<comment type="cofactor">
    <cofactor evidence="1">
        <name>Zn(2+)</name>
        <dbReference type="ChEBI" id="CHEBI:29105"/>
    </cofactor>
</comment>
<organism evidence="18 19">
    <name type="scientific">Trichomonascus ciferrii</name>
    <dbReference type="NCBI Taxonomy" id="44093"/>
    <lineage>
        <taxon>Eukaryota</taxon>
        <taxon>Fungi</taxon>
        <taxon>Dikarya</taxon>
        <taxon>Ascomycota</taxon>
        <taxon>Saccharomycotina</taxon>
        <taxon>Dipodascomycetes</taxon>
        <taxon>Dipodascales</taxon>
        <taxon>Trichomonascaceae</taxon>
        <taxon>Trichomonascus</taxon>
        <taxon>Trichomonascus ciferrii complex</taxon>
    </lineage>
</organism>
<evidence type="ECO:0000256" key="13">
    <source>
        <dbReference type="ARBA" id="ARBA00023242"/>
    </source>
</evidence>
<protein>
    <recommendedName>
        <fullName evidence="5">DNA repair protein RAD50</fullName>
    </recommendedName>
</protein>
<evidence type="ECO:0000256" key="6">
    <source>
        <dbReference type="ARBA" id="ARBA00022454"/>
    </source>
</evidence>
<reference evidence="18" key="1">
    <citation type="journal article" date="2019" name="G3 (Bethesda)">
        <title>Genome Assemblies of Two Rare Opportunistic Yeast Pathogens: Diutina rugosa (syn. Candida rugosa) and Trichomonascus ciferrii (syn. Candida ciferrii).</title>
        <authorList>
            <person name="Mixao V."/>
            <person name="Saus E."/>
            <person name="Hansen A.P."/>
            <person name="Lass-Florl C."/>
            <person name="Gabaldon T."/>
        </authorList>
    </citation>
    <scope>NUCLEOTIDE SEQUENCE</scope>
    <source>
        <strain evidence="18">CBS 4856</strain>
    </source>
</reference>
<dbReference type="GO" id="GO:0070192">
    <property type="term" value="P:chromosome organization involved in meiotic cell cycle"/>
    <property type="evidence" value="ECO:0007669"/>
    <property type="project" value="TreeGrafter"/>
</dbReference>
<dbReference type="VEuPathDB" id="FungiDB:TRICI_001098"/>
<dbReference type="InterPro" id="IPR027417">
    <property type="entry name" value="P-loop_NTPase"/>
</dbReference>
<evidence type="ECO:0000256" key="14">
    <source>
        <dbReference type="ARBA" id="ARBA00049360"/>
    </source>
</evidence>
<evidence type="ECO:0000256" key="7">
    <source>
        <dbReference type="ARBA" id="ARBA00022723"/>
    </source>
</evidence>
<evidence type="ECO:0000256" key="1">
    <source>
        <dbReference type="ARBA" id="ARBA00001947"/>
    </source>
</evidence>
<gene>
    <name evidence="18" type="ORF">TRICI_001098</name>
</gene>
<dbReference type="Gene3D" id="3.40.50.300">
    <property type="entry name" value="P-loop containing nucleotide triphosphate hydrolases"/>
    <property type="match status" value="2"/>
</dbReference>
<dbReference type="InterPro" id="IPR004584">
    <property type="entry name" value="Rad50_eukaryotes"/>
</dbReference>
<dbReference type="OrthoDB" id="18797at2759"/>
<keyword evidence="9" id="KW-0378">Hydrolase</keyword>
<dbReference type="Proteomes" id="UP000761534">
    <property type="component" value="Unassembled WGS sequence"/>
</dbReference>
<dbReference type="EMBL" id="SWFS01000083">
    <property type="protein sequence ID" value="KAA8916742.1"/>
    <property type="molecule type" value="Genomic_DNA"/>
</dbReference>
<dbReference type="FunFam" id="3.40.50.300:FF:000947">
    <property type="entry name" value="DNA repair protein RAD50"/>
    <property type="match status" value="1"/>
</dbReference>
<feature type="coiled-coil region" evidence="15">
    <location>
        <begin position="192"/>
        <end position="257"/>
    </location>
</feature>
<keyword evidence="8" id="KW-0227">DNA damage</keyword>
<keyword evidence="19" id="KW-1185">Reference proteome</keyword>
<keyword evidence="12" id="KW-0234">DNA repair</keyword>
<keyword evidence="7" id="KW-0479">Metal-binding</keyword>
<feature type="region of interest" description="Disordered" evidence="16">
    <location>
        <begin position="1055"/>
        <end position="1075"/>
    </location>
</feature>
<evidence type="ECO:0000256" key="8">
    <source>
        <dbReference type="ARBA" id="ARBA00022763"/>
    </source>
</evidence>
<keyword evidence="10" id="KW-0862">Zinc</keyword>
<keyword evidence="6" id="KW-0158">Chromosome</keyword>
<evidence type="ECO:0000313" key="19">
    <source>
        <dbReference type="Proteomes" id="UP000761534"/>
    </source>
</evidence>
<comment type="catalytic activity">
    <reaction evidence="14">
        <text>ATP + H2O = ADP + phosphate + H(+)</text>
        <dbReference type="Rhea" id="RHEA:13065"/>
        <dbReference type="ChEBI" id="CHEBI:15377"/>
        <dbReference type="ChEBI" id="CHEBI:15378"/>
        <dbReference type="ChEBI" id="CHEBI:30616"/>
        <dbReference type="ChEBI" id="CHEBI:43474"/>
        <dbReference type="ChEBI" id="CHEBI:456216"/>
    </reaction>
</comment>
<feature type="domain" description="Rad50/SbcC-type AAA" evidence="17">
    <location>
        <begin position="11"/>
        <end position="242"/>
    </location>
</feature>
<dbReference type="GO" id="GO:0006302">
    <property type="term" value="P:double-strand break repair"/>
    <property type="evidence" value="ECO:0007669"/>
    <property type="project" value="InterPro"/>
</dbReference>
<dbReference type="GO" id="GO:0043047">
    <property type="term" value="F:single-stranded telomeric DNA binding"/>
    <property type="evidence" value="ECO:0007669"/>
    <property type="project" value="TreeGrafter"/>
</dbReference>
<evidence type="ECO:0000256" key="15">
    <source>
        <dbReference type="SAM" id="Coils"/>
    </source>
</evidence>
<dbReference type="FunFam" id="3.40.50.300:FF:001195">
    <property type="entry name" value="DNA repair protein rad50"/>
    <property type="match status" value="1"/>
</dbReference>
<dbReference type="GO" id="GO:0030870">
    <property type="term" value="C:Mre11 complex"/>
    <property type="evidence" value="ECO:0007669"/>
    <property type="project" value="InterPro"/>
</dbReference>
<evidence type="ECO:0000256" key="4">
    <source>
        <dbReference type="ARBA" id="ARBA00009439"/>
    </source>
</evidence>
<keyword evidence="13" id="KW-0539">Nucleus</keyword>